<name>A0AAV2H5P5_LYMST</name>
<evidence type="ECO:0000259" key="1">
    <source>
        <dbReference type="PROSITE" id="PS50003"/>
    </source>
</evidence>
<dbReference type="InterPro" id="IPR046355">
    <property type="entry name" value="Gab1-4-like"/>
</dbReference>
<organism evidence="2 3">
    <name type="scientific">Lymnaea stagnalis</name>
    <name type="common">Great pond snail</name>
    <name type="synonym">Helix stagnalis</name>
    <dbReference type="NCBI Taxonomy" id="6523"/>
    <lineage>
        <taxon>Eukaryota</taxon>
        <taxon>Metazoa</taxon>
        <taxon>Spiralia</taxon>
        <taxon>Lophotrochozoa</taxon>
        <taxon>Mollusca</taxon>
        <taxon>Gastropoda</taxon>
        <taxon>Heterobranchia</taxon>
        <taxon>Euthyneura</taxon>
        <taxon>Panpulmonata</taxon>
        <taxon>Hygrophila</taxon>
        <taxon>Lymnaeoidea</taxon>
        <taxon>Lymnaeidae</taxon>
        <taxon>Lymnaea</taxon>
    </lineage>
</organism>
<gene>
    <name evidence="2" type="ORF">GSLYS_00003043001</name>
</gene>
<dbReference type="GO" id="GO:0005737">
    <property type="term" value="C:cytoplasm"/>
    <property type="evidence" value="ECO:0007669"/>
    <property type="project" value="TreeGrafter"/>
</dbReference>
<sequence length="100" mass="12154">MRRRLKLLRSKWKTRFFVLQQTKQTYELNYYKNEQSNKKKGSVNLERCNEVIESIHCDFFPNLLALKTWHKDKTRMYYLAASSQAEMKGWVHWLCFVCGI</sequence>
<dbReference type="AlphaFoldDB" id="A0AAV2H5P5"/>
<accession>A0AAV2H5P5</accession>
<comment type="caution">
    <text evidence="2">The sequence shown here is derived from an EMBL/GenBank/DDBJ whole genome shotgun (WGS) entry which is preliminary data.</text>
</comment>
<dbReference type="InterPro" id="IPR011993">
    <property type="entry name" value="PH-like_dom_sf"/>
</dbReference>
<keyword evidence="3" id="KW-1185">Reference proteome</keyword>
<reference evidence="2 3" key="1">
    <citation type="submission" date="2024-04" db="EMBL/GenBank/DDBJ databases">
        <authorList>
            <consortium name="Genoscope - CEA"/>
            <person name="William W."/>
        </authorList>
    </citation>
    <scope>NUCLEOTIDE SEQUENCE [LARGE SCALE GENOMIC DNA]</scope>
</reference>
<dbReference type="PROSITE" id="PS50003">
    <property type="entry name" value="PH_DOMAIN"/>
    <property type="match status" value="1"/>
</dbReference>
<dbReference type="Gene3D" id="2.30.29.30">
    <property type="entry name" value="Pleckstrin-homology domain (PH domain)/Phosphotyrosine-binding domain (PTB)"/>
    <property type="match status" value="1"/>
</dbReference>
<proteinExistence type="predicted"/>
<dbReference type="Proteomes" id="UP001497497">
    <property type="component" value="Unassembled WGS sequence"/>
</dbReference>
<dbReference type="Pfam" id="PF00169">
    <property type="entry name" value="PH"/>
    <property type="match status" value="1"/>
</dbReference>
<dbReference type="PANTHER" id="PTHR45960:SF2">
    <property type="entry name" value="PROTEIN DAUGHTER OF SEVENLESS"/>
    <property type="match status" value="1"/>
</dbReference>
<feature type="non-terminal residue" evidence="2">
    <location>
        <position position="100"/>
    </location>
</feature>
<dbReference type="SUPFAM" id="SSF50729">
    <property type="entry name" value="PH domain-like"/>
    <property type="match status" value="1"/>
</dbReference>
<evidence type="ECO:0000313" key="3">
    <source>
        <dbReference type="Proteomes" id="UP001497497"/>
    </source>
</evidence>
<dbReference type="GO" id="GO:0007165">
    <property type="term" value="P:signal transduction"/>
    <property type="evidence" value="ECO:0007669"/>
    <property type="project" value="TreeGrafter"/>
</dbReference>
<dbReference type="PANTHER" id="PTHR45960">
    <property type="entry name" value="GRB2-ASSOCIATED-BINDING PROTEIN"/>
    <property type="match status" value="1"/>
</dbReference>
<feature type="domain" description="PH" evidence="1">
    <location>
        <begin position="1"/>
        <end position="99"/>
    </location>
</feature>
<dbReference type="InterPro" id="IPR001849">
    <property type="entry name" value="PH_domain"/>
</dbReference>
<protein>
    <recommendedName>
        <fullName evidence="1">PH domain-containing protein</fullName>
    </recommendedName>
</protein>
<evidence type="ECO:0000313" key="2">
    <source>
        <dbReference type="EMBL" id="CAL1528873.1"/>
    </source>
</evidence>
<dbReference type="GO" id="GO:0035591">
    <property type="term" value="F:signaling adaptor activity"/>
    <property type="evidence" value="ECO:0007669"/>
    <property type="project" value="TreeGrafter"/>
</dbReference>
<dbReference type="EMBL" id="CAXITT010000039">
    <property type="protein sequence ID" value="CAL1528873.1"/>
    <property type="molecule type" value="Genomic_DNA"/>
</dbReference>